<dbReference type="PROSITE" id="PS00213">
    <property type="entry name" value="LIPOCALIN"/>
    <property type="match status" value="1"/>
</dbReference>
<keyword evidence="2" id="KW-0449">Lipoprotein</keyword>
<dbReference type="Gene3D" id="2.40.128.20">
    <property type="match status" value="1"/>
</dbReference>
<comment type="subunit">
    <text evidence="2">Homodimer.</text>
</comment>
<feature type="domain" description="Lipocalin/cytosolic fatty-acid binding" evidence="3">
    <location>
        <begin position="39"/>
        <end position="194"/>
    </location>
</feature>
<dbReference type="PANTHER" id="PTHR10612:SF34">
    <property type="entry name" value="APOLIPOPROTEIN D"/>
    <property type="match status" value="1"/>
</dbReference>
<dbReference type="InterPro" id="IPR022272">
    <property type="entry name" value="Lipocalin_CS"/>
</dbReference>
<dbReference type="EMBL" id="RSED01000010">
    <property type="protein sequence ID" value="RRS03764.1"/>
    <property type="molecule type" value="Genomic_DNA"/>
</dbReference>
<proteinExistence type="inferred from homology"/>
<accession>A0A3R8T4D5</accession>
<keyword evidence="2" id="KW-0732">Signal</keyword>
<sequence>MTPRLPSPWRASLVAALALFAGSHALAAAAGPLQSVPSVDINRYMGHWYQIAYYPNRFQKQCTSDVTADYKLLAHGQVEVTNRCRTVDGKVDDVVGRARLQQKRLLGIPLEEPVSTARLEVRFAPAIVSWFPGVWAPYWVVQLADDYRYSVVSEPTREYLWILARTPTLPAQDLAAIKARLTEQGFDVNKLVALPPAESR</sequence>
<name>A0A3R8T4D5_9BURK</name>
<organism evidence="4 5">
    <name type="scientific">Aquabacterium soli</name>
    <dbReference type="NCBI Taxonomy" id="2493092"/>
    <lineage>
        <taxon>Bacteria</taxon>
        <taxon>Pseudomonadati</taxon>
        <taxon>Pseudomonadota</taxon>
        <taxon>Betaproteobacteria</taxon>
        <taxon>Burkholderiales</taxon>
        <taxon>Aquabacterium</taxon>
    </lineage>
</organism>
<keyword evidence="5" id="KW-1185">Reference proteome</keyword>
<dbReference type="GO" id="GO:0008289">
    <property type="term" value="F:lipid binding"/>
    <property type="evidence" value="ECO:0007669"/>
    <property type="project" value="UniProtKB-UniRule"/>
</dbReference>
<keyword evidence="2" id="KW-0472">Membrane</keyword>
<dbReference type="SUPFAM" id="SSF50814">
    <property type="entry name" value="Lipocalins"/>
    <property type="match status" value="1"/>
</dbReference>
<evidence type="ECO:0000313" key="5">
    <source>
        <dbReference type="Proteomes" id="UP000269265"/>
    </source>
</evidence>
<dbReference type="InterPro" id="IPR022271">
    <property type="entry name" value="Lipocalin_ApoD"/>
</dbReference>
<feature type="chain" id="PRO_5018383782" description="Outer membrane lipoprotein Blc" evidence="2">
    <location>
        <begin position="28"/>
        <end position="200"/>
    </location>
</feature>
<keyword evidence="2" id="KW-0446">Lipid-binding</keyword>
<keyword evidence="2" id="KW-0998">Cell outer membrane</keyword>
<dbReference type="GO" id="GO:0006950">
    <property type="term" value="P:response to stress"/>
    <property type="evidence" value="ECO:0007669"/>
    <property type="project" value="UniProtKB-ARBA"/>
</dbReference>
<dbReference type="InterPro" id="IPR047202">
    <property type="entry name" value="Lipocalin_Blc-like_dom"/>
</dbReference>
<comment type="subcellular location">
    <subcellularLocation>
        <location evidence="2">Cell outer membrane</location>
    </subcellularLocation>
</comment>
<dbReference type="GO" id="GO:0009279">
    <property type="term" value="C:cell outer membrane"/>
    <property type="evidence" value="ECO:0007669"/>
    <property type="project" value="UniProtKB-SubCell"/>
</dbReference>
<dbReference type="InterPro" id="IPR000566">
    <property type="entry name" value="Lipocln_cytosolic_FA-bd_dom"/>
</dbReference>
<evidence type="ECO:0000313" key="4">
    <source>
        <dbReference type="EMBL" id="RRS03764.1"/>
    </source>
</evidence>
<comment type="similarity">
    <text evidence="1 2">Belongs to the calycin superfamily. Lipocalin family.</text>
</comment>
<dbReference type="PIRSF" id="PIRSF036893">
    <property type="entry name" value="Lipocalin_ApoD"/>
    <property type="match status" value="1"/>
</dbReference>
<dbReference type="Pfam" id="PF08212">
    <property type="entry name" value="Lipocalin_2"/>
    <property type="match status" value="1"/>
</dbReference>
<reference evidence="4 5" key="1">
    <citation type="submission" date="2018-12" db="EMBL/GenBank/DDBJ databases">
        <title>The whole draft genome of Aquabacterium sp. SJQ9.</title>
        <authorList>
            <person name="Sun L."/>
            <person name="Gao X."/>
            <person name="Chen W."/>
            <person name="Huang K."/>
        </authorList>
    </citation>
    <scope>NUCLEOTIDE SEQUENCE [LARGE SCALE GENOMIC DNA]</scope>
    <source>
        <strain evidence="4 5">SJQ9</strain>
    </source>
</reference>
<evidence type="ECO:0000259" key="3">
    <source>
        <dbReference type="Pfam" id="PF08212"/>
    </source>
</evidence>
<protein>
    <recommendedName>
        <fullName evidence="2">Outer membrane lipoprotein Blc</fullName>
    </recommendedName>
</protein>
<evidence type="ECO:0000256" key="1">
    <source>
        <dbReference type="ARBA" id="ARBA00006889"/>
    </source>
</evidence>
<comment type="function">
    <text evidence="2">Involved in the storage or transport of lipids necessary for membrane maintenance under stressful conditions. Displays a binding preference for lysophospholipids.</text>
</comment>
<dbReference type="AlphaFoldDB" id="A0A3R8T4D5"/>
<evidence type="ECO:0000256" key="2">
    <source>
        <dbReference type="PIRNR" id="PIRNR036893"/>
    </source>
</evidence>
<comment type="caution">
    <text evidence="4">The sequence shown here is derived from an EMBL/GenBank/DDBJ whole genome shotgun (WGS) entry which is preliminary data.</text>
</comment>
<dbReference type="PANTHER" id="PTHR10612">
    <property type="entry name" value="APOLIPOPROTEIN D"/>
    <property type="match status" value="1"/>
</dbReference>
<dbReference type="InterPro" id="IPR012674">
    <property type="entry name" value="Calycin"/>
</dbReference>
<dbReference type="Proteomes" id="UP000269265">
    <property type="component" value="Unassembled WGS sequence"/>
</dbReference>
<dbReference type="OrthoDB" id="9793905at2"/>
<dbReference type="CDD" id="cd19438">
    <property type="entry name" value="lipocalin_Blc-like"/>
    <property type="match status" value="1"/>
</dbReference>
<dbReference type="RefSeq" id="WP_125243969.1">
    <property type="nucleotide sequence ID" value="NZ_RSED01000010.1"/>
</dbReference>
<gene>
    <name evidence="4" type="ORF">EIP75_14375</name>
</gene>
<feature type="signal peptide" evidence="2">
    <location>
        <begin position="1"/>
        <end position="27"/>
    </location>
</feature>